<gene>
    <name evidence="1" type="ORF">G4177_00925</name>
</gene>
<proteinExistence type="predicted"/>
<dbReference type="InterPro" id="IPR029074">
    <property type="entry name" value="Imm49"/>
</dbReference>
<dbReference type="Pfam" id="PF15575">
    <property type="entry name" value="Imm49"/>
    <property type="match status" value="1"/>
</dbReference>
<dbReference type="Proteomes" id="UP001516472">
    <property type="component" value="Unassembled WGS sequence"/>
</dbReference>
<organism evidence="1 2">
    <name type="scientific">Corallococcus soli</name>
    <dbReference type="NCBI Taxonomy" id="2710757"/>
    <lineage>
        <taxon>Bacteria</taxon>
        <taxon>Pseudomonadati</taxon>
        <taxon>Myxococcota</taxon>
        <taxon>Myxococcia</taxon>
        <taxon>Myxococcales</taxon>
        <taxon>Cystobacterineae</taxon>
        <taxon>Myxococcaceae</taxon>
        <taxon>Corallococcus</taxon>
    </lineage>
</organism>
<dbReference type="EMBL" id="JAAIYO010000001">
    <property type="protein sequence ID" value="MBE4746734.1"/>
    <property type="molecule type" value="Genomic_DNA"/>
</dbReference>
<accession>A0ABR9PFP5</accession>
<name>A0ABR9PFP5_9BACT</name>
<sequence>MEFDLAQLREEAADSLDILFDDAFPEVLAEGTVEELVGLVREACVHFHTQGVTTLLLDGSPQHFFYQLACAAENWRRLLIHLRARGADLPPASDNASLLGAVAGGYWELARDLCRVSASQQGEEEYEDEFAWARLLQQFIALPSDGAPSEQWLRQQESALAKSQADRWEWFQALLSGDGSRFLAAFEQVLQQHSAETEAQAVRWGTSPEQFVAYRFIWFEGLAMLRLAERRGMKVEAPLLYCPPLARVPMKMAYDGDWALSFGAAPG</sequence>
<keyword evidence="2" id="KW-1185">Reference proteome</keyword>
<protein>
    <submittedName>
        <fullName evidence="1">Uncharacterized protein</fullName>
    </submittedName>
</protein>
<comment type="caution">
    <text evidence="1">The sequence shown here is derived from an EMBL/GenBank/DDBJ whole genome shotgun (WGS) entry which is preliminary data.</text>
</comment>
<dbReference type="RefSeq" id="WP_193346162.1">
    <property type="nucleotide sequence ID" value="NZ_CBCSIP010000440.1"/>
</dbReference>
<reference evidence="1 2" key="1">
    <citation type="submission" date="2020-02" db="EMBL/GenBank/DDBJ databases">
        <authorList>
            <person name="Babadi Z.K."/>
            <person name="Risdian C."/>
            <person name="Ebrahimipour G.H."/>
            <person name="Wink J."/>
        </authorList>
    </citation>
    <scope>NUCLEOTIDE SEQUENCE [LARGE SCALE GENOMIC DNA]</scope>
    <source>
        <strain evidence="1 2">ZKHCc1 1396</strain>
    </source>
</reference>
<evidence type="ECO:0000313" key="2">
    <source>
        <dbReference type="Proteomes" id="UP001516472"/>
    </source>
</evidence>
<evidence type="ECO:0000313" key="1">
    <source>
        <dbReference type="EMBL" id="MBE4746734.1"/>
    </source>
</evidence>